<feature type="domain" description="RNA polymerase sigma-70 region 4" evidence="5">
    <location>
        <begin position="141"/>
        <end position="188"/>
    </location>
</feature>
<dbReference type="CDD" id="cd06171">
    <property type="entry name" value="Sigma70_r4"/>
    <property type="match status" value="1"/>
</dbReference>
<keyword evidence="1" id="KW-0805">Transcription regulation</keyword>
<protein>
    <submittedName>
        <fullName evidence="6">RNA polymerase sigma factor (Sigma-70 family)</fullName>
    </submittedName>
</protein>
<keyword evidence="2" id="KW-0731">Sigma factor</keyword>
<dbReference type="SUPFAM" id="SSF88659">
    <property type="entry name" value="Sigma3 and sigma4 domains of RNA polymerase sigma factors"/>
    <property type="match status" value="1"/>
</dbReference>
<dbReference type="Pfam" id="PF04545">
    <property type="entry name" value="Sigma70_r4"/>
    <property type="match status" value="1"/>
</dbReference>
<gene>
    <name evidence="6" type="ORF">JOC83_001245</name>
</gene>
<reference evidence="6 7" key="1">
    <citation type="submission" date="2021-01" db="EMBL/GenBank/DDBJ databases">
        <title>Genomic Encyclopedia of Type Strains, Phase IV (KMG-IV): sequencing the most valuable type-strain genomes for metagenomic binning, comparative biology and taxonomic classification.</title>
        <authorList>
            <person name="Goeker M."/>
        </authorList>
    </citation>
    <scope>NUCLEOTIDE SEQUENCE [LARGE SCALE GENOMIC DNA]</scope>
    <source>
        <strain evidence="6 7">DSM 104297</strain>
    </source>
</reference>
<accession>A0ABS2QSI0</accession>
<name>A0ABS2QSI0_9BACI</name>
<organism evidence="6 7">
    <name type="scientific">Priestia iocasae</name>
    <dbReference type="NCBI Taxonomy" id="2291674"/>
    <lineage>
        <taxon>Bacteria</taxon>
        <taxon>Bacillati</taxon>
        <taxon>Bacillota</taxon>
        <taxon>Bacilli</taxon>
        <taxon>Bacillales</taxon>
        <taxon>Bacillaceae</taxon>
        <taxon>Priestia</taxon>
    </lineage>
</organism>
<dbReference type="RefSeq" id="WP_205185370.1">
    <property type="nucleotide sequence ID" value="NZ_JAFBFC010000002.1"/>
</dbReference>
<dbReference type="PANTHER" id="PTHR30385">
    <property type="entry name" value="SIGMA FACTOR F FLAGELLAR"/>
    <property type="match status" value="1"/>
</dbReference>
<dbReference type="NCBIfam" id="TIGR02937">
    <property type="entry name" value="sigma70-ECF"/>
    <property type="match status" value="1"/>
</dbReference>
<dbReference type="Proteomes" id="UP000809829">
    <property type="component" value="Unassembled WGS sequence"/>
</dbReference>
<keyword evidence="7" id="KW-1185">Reference proteome</keyword>
<evidence type="ECO:0000256" key="2">
    <source>
        <dbReference type="ARBA" id="ARBA00023082"/>
    </source>
</evidence>
<comment type="caution">
    <text evidence="6">The sequence shown here is derived from an EMBL/GenBank/DDBJ whole genome shotgun (WGS) entry which is preliminary data.</text>
</comment>
<keyword evidence="4" id="KW-0804">Transcription</keyword>
<proteinExistence type="predicted"/>
<keyword evidence="3" id="KW-0238">DNA-binding</keyword>
<sequence>MNQSTTSSCNRTRLLIHSKRFSKGVVKAFLQKEAHKQLFEQIIHDPTGDHEKQLHEAFQAYYTEIRFVSYMSKLIIHVARDHRVKRQKQQRIFSYTLDQPVNKEGDTRSALDLIVGEEEVSYEVQHLVDEVTNPCLYDSFHHLTKRQRQVLEVHILHEQSYTSIAERFGISQQSVSSTCKRALRKLRESYEKGREHD</sequence>
<evidence type="ECO:0000256" key="1">
    <source>
        <dbReference type="ARBA" id="ARBA00023015"/>
    </source>
</evidence>
<evidence type="ECO:0000256" key="4">
    <source>
        <dbReference type="ARBA" id="ARBA00023163"/>
    </source>
</evidence>
<evidence type="ECO:0000256" key="3">
    <source>
        <dbReference type="ARBA" id="ARBA00023125"/>
    </source>
</evidence>
<dbReference type="EMBL" id="JAFBFC010000002">
    <property type="protein sequence ID" value="MBM7702411.1"/>
    <property type="molecule type" value="Genomic_DNA"/>
</dbReference>
<evidence type="ECO:0000313" key="6">
    <source>
        <dbReference type="EMBL" id="MBM7702411.1"/>
    </source>
</evidence>
<dbReference type="InterPro" id="IPR036388">
    <property type="entry name" value="WH-like_DNA-bd_sf"/>
</dbReference>
<dbReference type="InterPro" id="IPR014284">
    <property type="entry name" value="RNA_pol_sigma-70_dom"/>
</dbReference>
<dbReference type="Gene3D" id="1.10.10.10">
    <property type="entry name" value="Winged helix-like DNA-binding domain superfamily/Winged helix DNA-binding domain"/>
    <property type="match status" value="1"/>
</dbReference>
<evidence type="ECO:0000259" key="5">
    <source>
        <dbReference type="Pfam" id="PF04545"/>
    </source>
</evidence>
<dbReference type="InterPro" id="IPR007630">
    <property type="entry name" value="RNA_pol_sigma70_r4"/>
</dbReference>
<dbReference type="InterPro" id="IPR013324">
    <property type="entry name" value="RNA_pol_sigma_r3/r4-like"/>
</dbReference>
<evidence type="ECO:0000313" key="7">
    <source>
        <dbReference type="Proteomes" id="UP000809829"/>
    </source>
</evidence>